<keyword evidence="3" id="KW-1185">Reference proteome</keyword>
<reference evidence="3" key="1">
    <citation type="journal article" date="2019" name="Int. J. Syst. Evol. Microbiol.">
        <title>The Global Catalogue of Microorganisms (GCM) 10K type strain sequencing project: providing services to taxonomists for standard genome sequencing and annotation.</title>
        <authorList>
            <consortium name="The Broad Institute Genomics Platform"/>
            <consortium name="The Broad Institute Genome Sequencing Center for Infectious Disease"/>
            <person name="Wu L."/>
            <person name="Ma J."/>
        </authorList>
    </citation>
    <scope>NUCLEOTIDE SEQUENCE [LARGE SCALE GENOMIC DNA]</scope>
    <source>
        <strain evidence="3">KCTC 62195</strain>
    </source>
</reference>
<keyword evidence="1" id="KW-0732">Signal</keyword>
<evidence type="ECO:0000313" key="2">
    <source>
        <dbReference type="EMBL" id="MFC2974084.1"/>
    </source>
</evidence>
<comment type="caution">
    <text evidence="2">The sequence shown here is derived from an EMBL/GenBank/DDBJ whole genome shotgun (WGS) entry which is preliminary data.</text>
</comment>
<dbReference type="RefSeq" id="WP_377816050.1">
    <property type="nucleotide sequence ID" value="NZ_JBHRSJ010000034.1"/>
</dbReference>
<name>A0ABV7AWX3_9GAMM</name>
<feature type="signal peptide" evidence="1">
    <location>
        <begin position="1"/>
        <end position="20"/>
    </location>
</feature>
<proteinExistence type="predicted"/>
<dbReference type="EMBL" id="JBHRSJ010000034">
    <property type="protein sequence ID" value="MFC2974084.1"/>
    <property type="molecule type" value="Genomic_DNA"/>
</dbReference>
<organism evidence="2 3">
    <name type="scientific">Azotobacter bryophylli</name>
    <dbReference type="NCBI Taxonomy" id="1986537"/>
    <lineage>
        <taxon>Bacteria</taxon>
        <taxon>Pseudomonadati</taxon>
        <taxon>Pseudomonadota</taxon>
        <taxon>Gammaproteobacteria</taxon>
        <taxon>Pseudomonadales</taxon>
        <taxon>Pseudomonadaceae</taxon>
        <taxon>Azotobacter</taxon>
    </lineage>
</organism>
<evidence type="ECO:0000256" key="1">
    <source>
        <dbReference type="SAM" id="SignalP"/>
    </source>
</evidence>
<sequence length="95" mass="10839">MRWKEVLLVVMLAAAGAAQAEPSQAERDAALKKLLEGHKQPESPWLKSASELAVKDPRMAAWASWKCRQAQYKLDHETPTPEALDRLYEHCWIKQ</sequence>
<protein>
    <submittedName>
        <fullName evidence="2">Uncharacterized protein</fullName>
    </submittedName>
</protein>
<feature type="chain" id="PRO_5046162590" evidence="1">
    <location>
        <begin position="21"/>
        <end position="95"/>
    </location>
</feature>
<dbReference type="Proteomes" id="UP001595457">
    <property type="component" value="Unassembled WGS sequence"/>
</dbReference>
<gene>
    <name evidence="2" type="ORF">ACFOJE_17940</name>
</gene>
<accession>A0ABV7AWX3</accession>
<evidence type="ECO:0000313" key="3">
    <source>
        <dbReference type="Proteomes" id="UP001595457"/>
    </source>
</evidence>